<comment type="catalytic activity">
    <reaction evidence="8">
        <text>L-seryl-[protein] + ATP = O-phospho-L-seryl-[protein] + ADP + H(+)</text>
        <dbReference type="Rhea" id="RHEA:17989"/>
        <dbReference type="Rhea" id="RHEA-COMP:9863"/>
        <dbReference type="Rhea" id="RHEA-COMP:11604"/>
        <dbReference type="ChEBI" id="CHEBI:15378"/>
        <dbReference type="ChEBI" id="CHEBI:29999"/>
        <dbReference type="ChEBI" id="CHEBI:30616"/>
        <dbReference type="ChEBI" id="CHEBI:83421"/>
        <dbReference type="ChEBI" id="CHEBI:456216"/>
        <dbReference type="EC" id="2.7.11.1"/>
    </reaction>
</comment>
<gene>
    <name evidence="9" type="ORF">FEM48_Zijuj03G0074500</name>
</gene>
<keyword evidence="2" id="KW-0723">Serine/threonine-protein kinase</keyword>
<sequence length="277" mass="31435">MRFIIRNSWAMGEEIESHRSNNRAAKYLERRRSALMKNSNGVYFPEEAVGIPNCTCPELLAGILCGFKSDFWSLGCCMYEMAAHRPAFKDLLQEVYDWDDGKIHLYVMIVIQTLPGANAIIPLCQVLCRSIPLPLSRSCGVMMLSQSQYDLVHGSEGFTAYSDPTCTLHGAIRPSTTADGEHVKKAVDFALEQYSQREGADIVSLKRIVKVNLEFHGRTIVVYYITLDLETNFSGGDDEQESEPAAFYYEAKVYRYIPDDLFALDIFRPAFYYHAPY</sequence>
<dbReference type="PANTHER" id="PTHR43671">
    <property type="entry name" value="SERINE/THREONINE-PROTEIN KINASE NEK"/>
    <property type="match status" value="1"/>
</dbReference>
<evidence type="ECO:0000256" key="6">
    <source>
        <dbReference type="ARBA" id="ARBA00022840"/>
    </source>
</evidence>
<dbReference type="EMBL" id="JAEACU010000003">
    <property type="protein sequence ID" value="KAH7537265.1"/>
    <property type="molecule type" value="Genomic_DNA"/>
</dbReference>
<dbReference type="InterPro" id="IPR050660">
    <property type="entry name" value="NEK_Ser/Thr_kinase"/>
</dbReference>
<dbReference type="Gene3D" id="1.10.510.10">
    <property type="entry name" value="Transferase(Phosphotransferase) domain 1"/>
    <property type="match status" value="1"/>
</dbReference>
<protein>
    <recommendedName>
        <fullName evidence="1">non-specific serine/threonine protein kinase</fullName>
        <ecNumber evidence="1">2.7.11.1</ecNumber>
    </recommendedName>
</protein>
<dbReference type="InterPro" id="IPR011009">
    <property type="entry name" value="Kinase-like_dom_sf"/>
</dbReference>
<keyword evidence="3" id="KW-0808">Transferase</keyword>
<evidence type="ECO:0000256" key="4">
    <source>
        <dbReference type="ARBA" id="ARBA00022741"/>
    </source>
</evidence>
<name>A0A978VNZ0_ZIZJJ</name>
<proteinExistence type="predicted"/>
<dbReference type="PANTHER" id="PTHR43671:SF98">
    <property type="entry name" value="SERINE_THREONINE-PROTEIN KINASE NEK11"/>
    <property type="match status" value="1"/>
</dbReference>
<dbReference type="GO" id="GO:0004674">
    <property type="term" value="F:protein serine/threonine kinase activity"/>
    <property type="evidence" value="ECO:0007669"/>
    <property type="project" value="UniProtKB-KW"/>
</dbReference>
<evidence type="ECO:0000256" key="8">
    <source>
        <dbReference type="ARBA" id="ARBA00048679"/>
    </source>
</evidence>
<organism evidence="9 10">
    <name type="scientific">Ziziphus jujuba var. spinosa</name>
    <dbReference type="NCBI Taxonomy" id="714518"/>
    <lineage>
        <taxon>Eukaryota</taxon>
        <taxon>Viridiplantae</taxon>
        <taxon>Streptophyta</taxon>
        <taxon>Embryophyta</taxon>
        <taxon>Tracheophyta</taxon>
        <taxon>Spermatophyta</taxon>
        <taxon>Magnoliopsida</taxon>
        <taxon>eudicotyledons</taxon>
        <taxon>Gunneridae</taxon>
        <taxon>Pentapetalae</taxon>
        <taxon>rosids</taxon>
        <taxon>fabids</taxon>
        <taxon>Rosales</taxon>
        <taxon>Rhamnaceae</taxon>
        <taxon>Paliureae</taxon>
        <taxon>Ziziphus</taxon>
    </lineage>
</organism>
<evidence type="ECO:0000256" key="5">
    <source>
        <dbReference type="ARBA" id="ARBA00022777"/>
    </source>
</evidence>
<evidence type="ECO:0000256" key="7">
    <source>
        <dbReference type="ARBA" id="ARBA00047899"/>
    </source>
</evidence>
<evidence type="ECO:0000256" key="3">
    <source>
        <dbReference type="ARBA" id="ARBA00022679"/>
    </source>
</evidence>
<evidence type="ECO:0000313" key="10">
    <source>
        <dbReference type="Proteomes" id="UP000813462"/>
    </source>
</evidence>
<comment type="caution">
    <text evidence="9">The sequence shown here is derived from an EMBL/GenBank/DDBJ whole genome shotgun (WGS) entry which is preliminary data.</text>
</comment>
<keyword evidence="6" id="KW-0067">ATP-binding</keyword>
<accession>A0A978VNZ0</accession>
<evidence type="ECO:0000313" key="9">
    <source>
        <dbReference type="EMBL" id="KAH7537265.1"/>
    </source>
</evidence>
<reference evidence="9" key="1">
    <citation type="journal article" date="2021" name="Front. Plant Sci.">
        <title>Chromosome-Scale Genome Assembly for Chinese Sour Jujube and Insights Into Its Genome Evolution and Domestication Signature.</title>
        <authorList>
            <person name="Shen L.-Y."/>
            <person name="Luo H."/>
            <person name="Wang X.-L."/>
            <person name="Wang X.-M."/>
            <person name="Qiu X.-J."/>
            <person name="Liu H."/>
            <person name="Zhou S.-S."/>
            <person name="Jia K.-H."/>
            <person name="Nie S."/>
            <person name="Bao Y.-T."/>
            <person name="Zhang R.-G."/>
            <person name="Yun Q.-Z."/>
            <person name="Chai Y.-H."/>
            <person name="Lu J.-Y."/>
            <person name="Li Y."/>
            <person name="Zhao S.-W."/>
            <person name="Mao J.-F."/>
            <person name="Jia S.-G."/>
            <person name="Mao Y.-M."/>
        </authorList>
    </citation>
    <scope>NUCLEOTIDE SEQUENCE</scope>
    <source>
        <strain evidence="9">AT0</strain>
        <tissue evidence="9">Leaf</tissue>
    </source>
</reference>
<dbReference type="Proteomes" id="UP000813462">
    <property type="component" value="Unassembled WGS sequence"/>
</dbReference>
<keyword evidence="4" id="KW-0547">Nucleotide-binding</keyword>
<dbReference type="GO" id="GO:0005524">
    <property type="term" value="F:ATP binding"/>
    <property type="evidence" value="ECO:0007669"/>
    <property type="project" value="UniProtKB-KW"/>
</dbReference>
<comment type="catalytic activity">
    <reaction evidence="7">
        <text>L-threonyl-[protein] + ATP = O-phospho-L-threonyl-[protein] + ADP + H(+)</text>
        <dbReference type="Rhea" id="RHEA:46608"/>
        <dbReference type="Rhea" id="RHEA-COMP:11060"/>
        <dbReference type="Rhea" id="RHEA-COMP:11605"/>
        <dbReference type="ChEBI" id="CHEBI:15378"/>
        <dbReference type="ChEBI" id="CHEBI:30013"/>
        <dbReference type="ChEBI" id="CHEBI:30616"/>
        <dbReference type="ChEBI" id="CHEBI:61977"/>
        <dbReference type="ChEBI" id="CHEBI:456216"/>
        <dbReference type="EC" id="2.7.11.1"/>
    </reaction>
</comment>
<evidence type="ECO:0000256" key="1">
    <source>
        <dbReference type="ARBA" id="ARBA00012513"/>
    </source>
</evidence>
<dbReference type="SUPFAM" id="SSF56112">
    <property type="entry name" value="Protein kinase-like (PK-like)"/>
    <property type="match status" value="1"/>
</dbReference>
<dbReference type="Gene3D" id="3.10.450.10">
    <property type="match status" value="1"/>
</dbReference>
<dbReference type="AlphaFoldDB" id="A0A978VNZ0"/>
<keyword evidence="5" id="KW-0418">Kinase</keyword>
<dbReference type="EC" id="2.7.11.1" evidence="1"/>
<evidence type="ECO:0000256" key="2">
    <source>
        <dbReference type="ARBA" id="ARBA00022527"/>
    </source>
</evidence>